<gene>
    <name evidence="2" type="ORF">K470DRAFT_156789</name>
</gene>
<keyword evidence="3" id="KW-1185">Reference proteome</keyword>
<proteinExistence type="predicted"/>
<sequence length="205" mass="22777">MSNRLDPTTRWKEHTNIRSFRHLSQKYAIPLVEAKAGIDRVIMSIPQRSSYKSQLSSSTGNILPSAHPSPLPTKTHDERRQTFPILGRADVTLNEAAAISSINKFINAMTRPHNSHRVACAVSSMMQAICDTLCPGSQRSQPASSNLRGIIAQSPRRIRLAEYVSHRSTPTNRELCSFEAWIAIPWTARDGKDSTVSPASDESNR</sequence>
<feature type="region of interest" description="Disordered" evidence="1">
    <location>
        <begin position="53"/>
        <end position="76"/>
    </location>
</feature>
<evidence type="ECO:0000313" key="3">
    <source>
        <dbReference type="Proteomes" id="UP000799421"/>
    </source>
</evidence>
<dbReference type="AlphaFoldDB" id="A0A6A7BSW8"/>
<accession>A0A6A7BSW8</accession>
<name>A0A6A7BSW8_9PEZI</name>
<organism evidence="2 3">
    <name type="scientific">Piedraia hortae CBS 480.64</name>
    <dbReference type="NCBI Taxonomy" id="1314780"/>
    <lineage>
        <taxon>Eukaryota</taxon>
        <taxon>Fungi</taxon>
        <taxon>Dikarya</taxon>
        <taxon>Ascomycota</taxon>
        <taxon>Pezizomycotina</taxon>
        <taxon>Dothideomycetes</taxon>
        <taxon>Dothideomycetidae</taxon>
        <taxon>Capnodiales</taxon>
        <taxon>Piedraiaceae</taxon>
        <taxon>Piedraia</taxon>
    </lineage>
</organism>
<reference evidence="2" key="1">
    <citation type="journal article" date="2020" name="Stud. Mycol.">
        <title>101 Dothideomycetes genomes: a test case for predicting lifestyles and emergence of pathogens.</title>
        <authorList>
            <person name="Haridas S."/>
            <person name="Albert R."/>
            <person name="Binder M."/>
            <person name="Bloem J."/>
            <person name="Labutti K."/>
            <person name="Salamov A."/>
            <person name="Andreopoulos B."/>
            <person name="Baker S."/>
            <person name="Barry K."/>
            <person name="Bills G."/>
            <person name="Bluhm B."/>
            <person name="Cannon C."/>
            <person name="Castanera R."/>
            <person name="Culley D."/>
            <person name="Daum C."/>
            <person name="Ezra D."/>
            <person name="Gonzalez J."/>
            <person name="Henrissat B."/>
            <person name="Kuo A."/>
            <person name="Liang C."/>
            <person name="Lipzen A."/>
            <person name="Lutzoni F."/>
            <person name="Magnuson J."/>
            <person name="Mondo S."/>
            <person name="Nolan M."/>
            <person name="Ohm R."/>
            <person name="Pangilinan J."/>
            <person name="Park H.-J."/>
            <person name="Ramirez L."/>
            <person name="Alfaro M."/>
            <person name="Sun H."/>
            <person name="Tritt A."/>
            <person name="Yoshinaga Y."/>
            <person name="Zwiers L.-H."/>
            <person name="Turgeon B."/>
            <person name="Goodwin S."/>
            <person name="Spatafora J."/>
            <person name="Crous P."/>
            <person name="Grigoriev I."/>
        </authorList>
    </citation>
    <scope>NUCLEOTIDE SEQUENCE</scope>
    <source>
        <strain evidence="2">CBS 480.64</strain>
    </source>
</reference>
<dbReference type="EMBL" id="MU006026">
    <property type="protein sequence ID" value="KAF2857829.1"/>
    <property type="molecule type" value="Genomic_DNA"/>
</dbReference>
<dbReference type="Proteomes" id="UP000799421">
    <property type="component" value="Unassembled WGS sequence"/>
</dbReference>
<protein>
    <submittedName>
        <fullName evidence="2">Uncharacterized protein</fullName>
    </submittedName>
</protein>
<evidence type="ECO:0000256" key="1">
    <source>
        <dbReference type="SAM" id="MobiDB-lite"/>
    </source>
</evidence>
<evidence type="ECO:0000313" key="2">
    <source>
        <dbReference type="EMBL" id="KAF2857829.1"/>
    </source>
</evidence>